<sequence>MERFIQTKDNSQSLWQKEWEMALMRLFTIGGIPFELLECPSFCESFRKLISIAHSAPSPPPIPSAEKLRHMLYALLEKWQQEALRMLPEHANILVSLDEISEDGDAMISQLHQLYQLGCGDL</sequence>
<proteinExistence type="predicted"/>
<evidence type="ECO:0000313" key="1">
    <source>
        <dbReference type="EMBL" id="CAG8410888.1"/>
    </source>
</evidence>
<reference evidence="1" key="1">
    <citation type="submission" date="2021-07" db="EMBL/GenBank/DDBJ databases">
        <authorList>
            <person name="Branca A.L. A."/>
        </authorList>
    </citation>
    <scope>NUCLEOTIDE SEQUENCE</scope>
</reference>
<dbReference type="AlphaFoldDB" id="A0A9W4JTL4"/>
<dbReference type="Proteomes" id="UP001152646">
    <property type="component" value="Unassembled WGS sequence"/>
</dbReference>
<comment type="caution">
    <text evidence="1">The sequence shown here is derived from an EMBL/GenBank/DDBJ whole genome shotgun (WGS) entry which is preliminary data.</text>
</comment>
<organism evidence="1 2">
    <name type="scientific">Penicillium salamii</name>
    <dbReference type="NCBI Taxonomy" id="1612424"/>
    <lineage>
        <taxon>Eukaryota</taxon>
        <taxon>Fungi</taxon>
        <taxon>Dikarya</taxon>
        <taxon>Ascomycota</taxon>
        <taxon>Pezizomycotina</taxon>
        <taxon>Eurotiomycetes</taxon>
        <taxon>Eurotiomycetidae</taxon>
        <taxon>Eurotiales</taxon>
        <taxon>Aspergillaceae</taxon>
        <taxon>Penicillium</taxon>
    </lineage>
</organism>
<gene>
    <name evidence="1" type="ORF">PSALAMII_LOCUS9173</name>
</gene>
<accession>A0A9W4JTL4</accession>
<evidence type="ECO:0000313" key="2">
    <source>
        <dbReference type="Proteomes" id="UP001152646"/>
    </source>
</evidence>
<dbReference type="EMBL" id="CAJVPA010000217">
    <property type="protein sequence ID" value="CAG8410888.1"/>
    <property type="molecule type" value="Genomic_DNA"/>
</dbReference>
<name>A0A9W4JTL4_9EURO</name>
<protein>
    <submittedName>
        <fullName evidence="1">Uncharacterized protein</fullName>
    </submittedName>
</protein>